<evidence type="ECO:0000313" key="1">
    <source>
        <dbReference type="EMBL" id="KJF17160.1"/>
    </source>
</evidence>
<proteinExistence type="predicted"/>
<dbReference type="Proteomes" id="UP000032360">
    <property type="component" value="Unassembled WGS sequence"/>
</dbReference>
<accession>A0A0D8HGN7</accession>
<comment type="caution">
    <text evidence="1">The sequence shown here is derived from an EMBL/GenBank/DDBJ whole genome shotgun (WGS) entry which is preliminary data.</text>
</comment>
<sequence>MVNKPSPWKWLTNNHIKSIFAIAVAKLADLYVRLPVALKFAQGENLLASSYCTLDNRYQTGWS</sequence>
<name>A0A0D8HGN7_9ACTN</name>
<dbReference type="EMBL" id="JXYS01000062">
    <property type="protein sequence ID" value="KJF17160.1"/>
    <property type="molecule type" value="Genomic_DNA"/>
</dbReference>
<organism evidence="1 2">
    <name type="scientific">Acidithrix ferrooxidans</name>
    <dbReference type="NCBI Taxonomy" id="1280514"/>
    <lineage>
        <taxon>Bacteria</taxon>
        <taxon>Bacillati</taxon>
        <taxon>Actinomycetota</taxon>
        <taxon>Acidimicrobiia</taxon>
        <taxon>Acidimicrobiales</taxon>
        <taxon>Acidimicrobiaceae</taxon>
        <taxon>Acidithrix</taxon>
    </lineage>
</organism>
<gene>
    <name evidence="1" type="ORF">AXFE_19690</name>
</gene>
<evidence type="ECO:0000313" key="2">
    <source>
        <dbReference type="Proteomes" id="UP000032360"/>
    </source>
</evidence>
<dbReference type="AlphaFoldDB" id="A0A0D8HGN7"/>
<keyword evidence="2" id="KW-1185">Reference proteome</keyword>
<reference evidence="1 2" key="1">
    <citation type="submission" date="2015-01" db="EMBL/GenBank/DDBJ databases">
        <title>Draft genome of the acidophilic iron oxidizer Acidithrix ferrooxidans strain Py-F3.</title>
        <authorList>
            <person name="Poehlein A."/>
            <person name="Eisen S."/>
            <person name="Schloemann M."/>
            <person name="Johnson B.D."/>
            <person name="Daniel R."/>
            <person name="Muehling M."/>
        </authorList>
    </citation>
    <scope>NUCLEOTIDE SEQUENCE [LARGE SCALE GENOMIC DNA]</scope>
    <source>
        <strain evidence="1 2">Py-F3</strain>
    </source>
</reference>
<dbReference type="STRING" id="1280514.AXFE_19690"/>
<protein>
    <submittedName>
        <fullName evidence="1">Uncharacterized protein</fullName>
    </submittedName>
</protein>